<feature type="transmembrane region" description="Helical" evidence="1">
    <location>
        <begin position="855"/>
        <end position="875"/>
    </location>
</feature>
<dbReference type="PRINTS" id="PR00702">
    <property type="entry name" value="ACRIFLAVINRP"/>
</dbReference>
<feature type="transmembrane region" description="Helical" evidence="1">
    <location>
        <begin position="386"/>
        <end position="410"/>
    </location>
</feature>
<dbReference type="Proteomes" id="UP000005289">
    <property type="component" value="Chromosome"/>
</dbReference>
<dbReference type="KEGG" id="tti:THITH_16125"/>
<organism evidence="2 3">
    <name type="scientific">Thioalkalivibrio paradoxus ARh 1</name>
    <dbReference type="NCBI Taxonomy" id="713585"/>
    <lineage>
        <taxon>Bacteria</taxon>
        <taxon>Pseudomonadati</taxon>
        <taxon>Pseudomonadota</taxon>
        <taxon>Gammaproteobacteria</taxon>
        <taxon>Chromatiales</taxon>
        <taxon>Ectothiorhodospiraceae</taxon>
        <taxon>Thioalkalivibrio</taxon>
    </lineage>
</organism>
<keyword evidence="1" id="KW-0472">Membrane</keyword>
<dbReference type="FunFam" id="3.30.70.1430:FF:000001">
    <property type="entry name" value="Efflux pump membrane transporter"/>
    <property type="match status" value="1"/>
</dbReference>
<name>W0DRE4_9GAMM</name>
<dbReference type="AlphaFoldDB" id="W0DRE4"/>
<protein>
    <submittedName>
        <fullName evidence="2">Multidrug transporter</fullName>
    </submittedName>
</protein>
<dbReference type="SUPFAM" id="SSF82693">
    <property type="entry name" value="Multidrug efflux transporter AcrB pore domain, PN1, PN2, PC1 and PC2 subdomains"/>
    <property type="match status" value="3"/>
</dbReference>
<dbReference type="OrthoDB" id="9758297at2"/>
<feature type="transmembrane region" description="Helical" evidence="1">
    <location>
        <begin position="908"/>
        <end position="933"/>
    </location>
</feature>
<feature type="transmembrane region" description="Helical" evidence="1">
    <location>
        <begin position="985"/>
        <end position="1011"/>
    </location>
</feature>
<dbReference type="SUPFAM" id="SSF82866">
    <property type="entry name" value="Multidrug efflux transporter AcrB transmembrane domain"/>
    <property type="match status" value="2"/>
</dbReference>
<feature type="transmembrane region" description="Helical" evidence="1">
    <location>
        <begin position="463"/>
        <end position="485"/>
    </location>
</feature>
<feature type="transmembrane region" description="Helical" evidence="1">
    <location>
        <begin position="882"/>
        <end position="902"/>
    </location>
</feature>
<sequence>MIISDIANRRPVLAVVFNLLLVTFGLIAYQQLPLREYPDIDAPVITVTTDYSGASAEIIEREVTQRLEDRIAGIEGIRYIQSSSRDGRSSITVEFNLNRDIDAAANDIREAVSRVVRFLPDEVDPPQVTKADADASPILWLNLSSTTMDGLELADYARRYLVDRLSVVDGVALIRLGGARRYAMRIWVDREALAARELTVVDIEDALRRENVELPAGRVDSVDREFRVRVDRMYRTVEDFESLVIRRADNQHLVRLGEVAEVRLGSDSERTEFRGNGEDMVGLGIIRQANANVLDVADGVKRVAADLQEQLPDGTSLVVTYDSSVFIEGAIREVYITLAIATAAVVLVIYLFLGSWRATLIPGVTVPVAITAAFIGVALLGFSVNLLTLLALVLAIGLVVDDAIVMLENIHRRIERGEPGLLAAYRGARQVGFAIVATTSVLVAVFVPLAFLSGTVGRLFTEFALAIAIAVVFSSIVALTLAPVLSGRLMHKGDDDTGMARFVSRGFGALERGYRRLLERSLPHAWGVVPILLLALGGAWWLLSEIPEEFAPREDRGAFFIMVTGPEGASFDYMSERMAEVERRLLPMTEQGDVRRIMVRTPRGFGNPEAVNNGFVIVIMHHWNDRERSSWEVMDEINASLAEIPGITARAIMRQGLSAGRIGPPVQFVITGPDYDELAEWGETLLERAEEIPGLARLELDYRPTQPQISVHIDRDRAADLGVSLTTVGRTLDVMLGGRSVTTFIERGEEYDVIVEGRSDQRRTPGDISNLYVRSDRGMLIPLSSLVSYDEVAGAGSLERYNRARAVTLTAAVQEGHTLGQVLAELDAAAAEVLPPEARIDYKGESLDLREGAQAVFFVFVLALLVVYLVLAAQFESFVHPLVIMLTVPLAIVGALLGLYFTGQTMNIYSQIGMVMLIGLAAKNGILIVEFANQLRDHGREFHRAIVEASSMRLRPVLMTALTTVAGSIPLILATGPGSETRFVIGIAVFSGVLFATLFTLFVIPAAYTLLARRTESPKATTRTIEGLDGRIDDVDRDRDIVAPATETRNS</sequence>
<evidence type="ECO:0000256" key="1">
    <source>
        <dbReference type="SAM" id="Phobius"/>
    </source>
</evidence>
<feature type="transmembrane region" description="Helical" evidence="1">
    <location>
        <begin position="360"/>
        <end position="380"/>
    </location>
</feature>
<dbReference type="GO" id="GO:0005886">
    <property type="term" value="C:plasma membrane"/>
    <property type="evidence" value="ECO:0007669"/>
    <property type="project" value="TreeGrafter"/>
</dbReference>
<feature type="transmembrane region" description="Helical" evidence="1">
    <location>
        <begin position="954"/>
        <end position="973"/>
    </location>
</feature>
<keyword evidence="1" id="KW-1133">Transmembrane helix</keyword>
<dbReference type="STRING" id="713585.THITH_16125"/>
<feature type="transmembrane region" description="Helical" evidence="1">
    <location>
        <begin position="12"/>
        <end position="29"/>
    </location>
</feature>
<dbReference type="InterPro" id="IPR027463">
    <property type="entry name" value="AcrB_DN_DC_subdom"/>
</dbReference>
<feature type="transmembrane region" description="Helical" evidence="1">
    <location>
        <begin position="431"/>
        <end position="451"/>
    </location>
</feature>
<dbReference type="EMBL" id="CP007029">
    <property type="protein sequence ID" value="AHE99563.1"/>
    <property type="molecule type" value="Genomic_DNA"/>
</dbReference>
<dbReference type="Gene3D" id="3.30.70.1440">
    <property type="entry name" value="Multidrug efflux transporter AcrB pore domain"/>
    <property type="match status" value="1"/>
</dbReference>
<dbReference type="Gene3D" id="3.30.2090.10">
    <property type="entry name" value="Multidrug efflux transporter AcrB TolC docking domain, DN and DC subdomains"/>
    <property type="match status" value="2"/>
</dbReference>
<dbReference type="Gene3D" id="3.30.70.1430">
    <property type="entry name" value="Multidrug efflux transporter AcrB pore domain"/>
    <property type="match status" value="2"/>
</dbReference>
<feature type="transmembrane region" description="Helical" evidence="1">
    <location>
        <begin position="525"/>
        <end position="543"/>
    </location>
</feature>
<dbReference type="PANTHER" id="PTHR32063">
    <property type="match status" value="1"/>
</dbReference>
<dbReference type="RefSeq" id="WP_006746865.1">
    <property type="nucleotide sequence ID" value="NZ_CP007029.1"/>
</dbReference>
<dbReference type="PANTHER" id="PTHR32063:SF14">
    <property type="entry name" value="BLL4319 PROTEIN"/>
    <property type="match status" value="1"/>
</dbReference>
<reference evidence="2 3" key="1">
    <citation type="submission" date="2013-12" db="EMBL/GenBank/DDBJ databases">
        <authorList>
            <consortium name="DOE Joint Genome Institute"/>
            <person name="Muyzer G."/>
            <person name="Huntemann M."/>
            <person name="Han J."/>
            <person name="Chen A."/>
            <person name="Kyrpides N."/>
            <person name="Mavromatis K."/>
            <person name="Markowitz V."/>
            <person name="Palaniappan K."/>
            <person name="Ivanova N."/>
            <person name="Schaumberg A."/>
            <person name="Pati A."/>
            <person name="Liolios K."/>
            <person name="Nordberg H.P."/>
            <person name="Cantor M.N."/>
            <person name="Hua S.X."/>
            <person name="Woyke T."/>
        </authorList>
    </citation>
    <scope>NUCLEOTIDE SEQUENCE [LARGE SCALE GENOMIC DNA]</scope>
    <source>
        <strain evidence="2 3">ARh 1</strain>
    </source>
</reference>
<feature type="transmembrane region" description="Helical" evidence="1">
    <location>
        <begin position="334"/>
        <end position="353"/>
    </location>
</feature>
<dbReference type="InterPro" id="IPR001036">
    <property type="entry name" value="Acrflvin-R"/>
</dbReference>
<dbReference type="Gene3D" id="1.20.1640.10">
    <property type="entry name" value="Multidrug efflux transporter AcrB transmembrane domain"/>
    <property type="match status" value="2"/>
</dbReference>
<keyword evidence="3" id="KW-1185">Reference proteome</keyword>
<dbReference type="GO" id="GO:0042910">
    <property type="term" value="F:xenobiotic transmembrane transporter activity"/>
    <property type="evidence" value="ECO:0007669"/>
    <property type="project" value="TreeGrafter"/>
</dbReference>
<dbReference type="SUPFAM" id="SSF82714">
    <property type="entry name" value="Multidrug efflux transporter AcrB TolC docking domain, DN and DC subdomains"/>
    <property type="match status" value="2"/>
</dbReference>
<evidence type="ECO:0000313" key="2">
    <source>
        <dbReference type="EMBL" id="AHE99563.1"/>
    </source>
</evidence>
<accession>W0DRE4</accession>
<gene>
    <name evidence="2" type="ORF">THITH_16125</name>
</gene>
<proteinExistence type="predicted"/>
<dbReference type="HOGENOM" id="CLU_002755_1_2_6"/>
<keyword evidence="1" id="KW-0812">Transmembrane</keyword>
<evidence type="ECO:0000313" key="3">
    <source>
        <dbReference type="Proteomes" id="UP000005289"/>
    </source>
</evidence>
<dbReference type="Pfam" id="PF00873">
    <property type="entry name" value="ACR_tran"/>
    <property type="match status" value="1"/>
</dbReference>
<dbReference type="Gene3D" id="3.30.70.1320">
    <property type="entry name" value="Multidrug efflux transporter AcrB pore domain like"/>
    <property type="match status" value="1"/>
</dbReference>